<dbReference type="Gene3D" id="2.60.120.260">
    <property type="entry name" value="Galactose-binding domain-like"/>
    <property type="match status" value="1"/>
</dbReference>
<dbReference type="EMBL" id="JAPDDT010000001">
    <property type="protein sequence ID" value="MCW1921265.1"/>
    <property type="molecule type" value="Genomic_DNA"/>
</dbReference>
<dbReference type="InterPro" id="IPR012341">
    <property type="entry name" value="6hp_glycosidase-like_sf"/>
</dbReference>
<dbReference type="SUPFAM" id="SSF49785">
    <property type="entry name" value="Galactose-binding domain-like"/>
    <property type="match status" value="1"/>
</dbReference>
<evidence type="ECO:0000313" key="3">
    <source>
        <dbReference type="Proteomes" id="UP001320876"/>
    </source>
</evidence>
<dbReference type="PROSITE" id="PS50022">
    <property type="entry name" value="FA58C_3"/>
    <property type="match status" value="1"/>
</dbReference>
<reference evidence="2 3" key="1">
    <citation type="submission" date="2022-10" db="EMBL/GenBank/DDBJ databases">
        <title>Luteolibacter arcticus strain CCTCC AB 2014275, whole genome shotgun sequencing project.</title>
        <authorList>
            <person name="Zhao G."/>
            <person name="Shen L."/>
        </authorList>
    </citation>
    <scope>NUCLEOTIDE SEQUENCE [LARGE SCALE GENOMIC DNA]</scope>
    <source>
        <strain evidence="2 3">CCTCC AB 2014275</strain>
    </source>
</reference>
<evidence type="ECO:0000259" key="1">
    <source>
        <dbReference type="PROSITE" id="PS50022"/>
    </source>
</evidence>
<accession>A0ABT3GCB6</accession>
<dbReference type="Proteomes" id="UP001320876">
    <property type="component" value="Unassembled WGS sequence"/>
</dbReference>
<dbReference type="SUPFAM" id="SSF48208">
    <property type="entry name" value="Six-hairpin glycosidases"/>
    <property type="match status" value="1"/>
</dbReference>
<keyword evidence="3" id="KW-1185">Reference proteome</keyword>
<sequence>MREFIIDDFATTTGWQAFASGEAEMKITVEAGALRLDFDFHGGGGFVVARKEFPRTMPTDYAFAFRVRGRAPKNKLEFKLTDPANRNVWRWQEDEFDFRDAPRELHLHGSGIDFAWGPAGGGSIRKLGAIEFVMSAGPGGKGTVWIDHFRFQDRTNRRKPWVTTSSSAAGSVAAGLLVAKPKAEWRSDPADQHPWLAIDFHQPREVGGLILDWLPRPAHRAFTIESSDDGNKWQVIHRVSDARGLRSFIHLPVARTRFLRLAFVMPPPGLKRIAVQAYTFSKTLIDTFHSIAEHNPRGYYPRYLMREQSYWTCAGGPDGLTCVLINEEGMVEPDKGTFSIEPFLHVDDELITWADARRSVGMEPDGLPIPSTYWSLPGMKLQVTAFATGSGAESVLFVRYRVTNSSAGTRAAKLFVAIRPFQVNPPWQEWNQLGGVSKISAIKRTSDAVWVNGDKAVIPLTPPSSFGCASFEQGSVSEHLAAGTLPEQEEVKDDFGFASGALGFEMKLAAGTSHEVFVAVPFGRATKVKKVRQVAGLNGAVQFAEAMRVLRGRLDAVEFRMSGAVASDAAETFKTAAGQILINRDGPALQPGPRRYTRSWIRDGVIMGAALLRTGEMAALTDFLRWYAPFQRPSGFVPCCVDRNGPDWLVEHDSHGQLIYGVRECFRFTADLPFLREMWPHVRKAARFIERLRARRMTPEYQTPEKRDRYGLLPESASHEGYLAHPVHSYWDDFWALRGLLDAAGIARVLGKRKDADAFESLAASFRETLRESILAVIKERKLNYIPGSVEWADFDPTATSNAISLLQAADDLPREQLDAMFDLFVHDFRRKHSGEMDWNNYTAYEIRIVGALVRLGKRDAANELLDQFLADRRPLRWNQWPEISWRDPRSPGHLGDVPHTWISSEYMLAFASLFAWERESDDSLVIASGLPARWLTASRGVAVKGLRTWHGTLDLSLKHDEELVIELAGNVRPPAGGFVLRPPCASPIRSVTSNGRRLTTFSPDEITIHEFPATVVIGFSRSRSNHRRRAVNDT</sequence>
<proteinExistence type="predicted"/>
<organism evidence="2 3">
    <name type="scientific">Luteolibacter arcticus</name>
    <dbReference type="NCBI Taxonomy" id="1581411"/>
    <lineage>
        <taxon>Bacteria</taxon>
        <taxon>Pseudomonadati</taxon>
        <taxon>Verrucomicrobiota</taxon>
        <taxon>Verrucomicrobiia</taxon>
        <taxon>Verrucomicrobiales</taxon>
        <taxon>Verrucomicrobiaceae</taxon>
        <taxon>Luteolibacter</taxon>
    </lineage>
</organism>
<dbReference type="Pfam" id="PF00754">
    <property type="entry name" value="F5_F8_type_C"/>
    <property type="match status" value="1"/>
</dbReference>
<dbReference type="InterPro" id="IPR008979">
    <property type="entry name" value="Galactose-bd-like_sf"/>
</dbReference>
<dbReference type="InterPro" id="IPR008928">
    <property type="entry name" value="6-hairpin_glycosidase_sf"/>
</dbReference>
<gene>
    <name evidence="2" type="ORF">OKA05_01795</name>
</gene>
<feature type="domain" description="F5/8 type C" evidence="1">
    <location>
        <begin position="144"/>
        <end position="280"/>
    </location>
</feature>
<comment type="caution">
    <text evidence="2">The sequence shown here is derived from an EMBL/GenBank/DDBJ whole genome shotgun (WGS) entry which is preliminary data.</text>
</comment>
<evidence type="ECO:0000313" key="2">
    <source>
        <dbReference type="EMBL" id="MCW1921265.1"/>
    </source>
</evidence>
<dbReference type="InterPro" id="IPR000421">
    <property type="entry name" value="FA58C"/>
</dbReference>
<dbReference type="RefSeq" id="WP_264485374.1">
    <property type="nucleotide sequence ID" value="NZ_JAPDDT010000001.1"/>
</dbReference>
<protein>
    <submittedName>
        <fullName evidence="2">Discoidin domain-containing protein</fullName>
    </submittedName>
</protein>
<dbReference type="Gene3D" id="1.50.10.10">
    <property type="match status" value="1"/>
</dbReference>
<name>A0ABT3GCB6_9BACT</name>